<dbReference type="GO" id="GO:0016887">
    <property type="term" value="F:ATP hydrolysis activity"/>
    <property type="evidence" value="ECO:0007669"/>
    <property type="project" value="InterPro"/>
</dbReference>
<dbReference type="GO" id="GO:0005524">
    <property type="term" value="F:ATP binding"/>
    <property type="evidence" value="ECO:0007669"/>
    <property type="project" value="UniProtKB-KW"/>
</dbReference>
<dbReference type="Pfam" id="PF17862">
    <property type="entry name" value="AAA_lid_3"/>
    <property type="match status" value="1"/>
</dbReference>
<dbReference type="PROSITE" id="PS00674">
    <property type="entry name" value="AAA"/>
    <property type="match status" value="1"/>
</dbReference>
<feature type="compositionally biased region" description="Polar residues" evidence="4">
    <location>
        <begin position="353"/>
        <end position="362"/>
    </location>
</feature>
<dbReference type="FunFam" id="1.10.8.60:FF:000022">
    <property type="entry name" value="Fidgetin like 1"/>
    <property type="match status" value="1"/>
</dbReference>
<protein>
    <submittedName>
        <fullName evidence="6">LAMI_0E07162g1_1</fullName>
    </submittedName>
</protein>
<feature type="region of interest" description="Disordered" evidence="4">
    <location>
        <begin position="209"/>
        <end position="273"/>
    </location>
</feature>
<accession>A0A1G4JMB3</accession>
<feature type="compositionally biased region" description="Basic and acidic residues" evidence="4">
    <location>
        <begin position="209"/>
        <end position="227"/>
    </location>
</feature>
<feature type="compositionally biased region" description="Polar residues" evidence="4">
    <location>
        <begin position="375"/>
        <end position="396"/>
    </location>
</feature>
<evidence type="ECO:0000256" key="1">
    <source>
        <dbReference type="ARBA" id="ARBA00006914"/>
    </source>
</evidence>
<organism evidence="6 7">
    <name type="scientific">Lachancea mirantina</name>
    <dbReference type="NCBI Taxonomy" id="1230905"/>
    <lineage>
        <taxon>Eukaryota</taxon>
        <taxon>Fungi</taxon>
        <taxon>Dikarya</taxon>
        <taxon>Ascomycota</taxon>
        <taxon>Saccharomycotina</taxon>
        <taxon>Saccharomycetes</taxon>
        <taxon>Saccharomycetales</taxon>
        <taxon>Saccharomycetaceae</taxon>
        <taxon>Lachancea</taxon>
    </lineage>
</organism>
<feature type="compositionally biased region" description="Low complexity" evidence="4">
    <location>
        <begin position="119"/>
        <end position="141"/>
    </location>
</feature>
<sequence length="715" mass="80715">MSNTGFLVPTNFTLPQTLELLYSIVTNKFKNCEEPSSKDDDLNSLKHMYKSLSRVLSYLRDGISEIEQHFKLESLVNVTETEVVETVISIRILEQDIRNTKLAAKRRLEALENGRRHGPPSSGSHFSLSSLLKKTRLSSSSQRKKEMARMKEEKEAKEVLKLKEERERQEKQELERETAKRRKEEEERAKLLELAVKRQVEREIALQNTSRKEELAQSFERGDDRDSAAVSRQRSSLDVKRPIKRPTDHARRKSVDLASRQHTDATSPTGLGITDMKRTAMNSVNKAAYVAWSQSNVGVERKKSERHQPRAPSEPTSPTFAKPRYEYVKPVIKRHNIRAPTKAPTRRKEALVSSDNGKTGQTVAPRVRAPRERPSSTPSPVASPRSQSPQRVLTPQQKRIQDVMSKLEGVDPDACQQILNDILLVEENIYWDDIAGLSNAKSSLKETVVYPFLRPDLFKGLREPVTGMLLFGPPGTGKSMIAKAVATESRSTFFSISASSLLSKYLGESEKLVRALFYLAKKLSPSIVFVDEIDSLLTARSDNENESSRRIKTEMLIQWSSLSSSTARERAEGDLESGRVLVLAATNLPWAIDEAARRRFSRRLYIPLPEYETRLAHLKKLLQNQKNDMSENDFEIVAKLTKGFSGSDITSLAKEAAMIPIRELGDKLMDVDFTTIRGISRDDFRKAMLTVKRSVAPESLTKFNAWATNFGSTGA</sequence>
<reference evidence="6 7" key="1">
    <citation type="submission" date="2016-03" db="EMBL/GenBank/DDBJ databases">
        <authorList>
            <person name="Devillers H."/>
        </authorList>
    </citation>
    <scope>NUCLEOTIDE SEQUENCE [LARGE SCALE GENOMIC DNA]</scope>
    <source>
        <strain evidence="6">CBS 11717</strain>
    </source>
</reference>
<dbReference type="Pfam" id="PF00004">
    <property type="entry name" value="AAA"/>
    <property type="match status" value="1"/>
</dbReference>
<dbReference type="FunFam" id="3.40.50.300:FF:000093">
    <property type="entry name" value="Fidgetin-like 1"/>
    <property type="match status" value="1"/>
</dbReference>
<dbReference type="InterPro" id="IPR027417">
    <property type="entry name" value="P-loop_NTPase"/>
</dbReference>
<dbReference type="InterPro" id="IPR050304">
    <property type="entry name" value="MT-severing_AAA_ATPase"/>
</dbReference>
<dbReference type="PANTHER" id="PTHR23074:SF81">
    <property type="entry name" value="26S PROTEASOME SUBUNIT YTA6-RELATED"/>
    <property type="match status" value="1"/>
</dbReference>
<evidence type="ECO:0000313" key="7">
    <source>
        <dbReference type="Proteomes" id="UP000191024"/>
    </source>
</evidence>
<proteinExistence type="inferred from homology"/>
<evidence type="ECO:0000313" key="6">
    <source>
        <dbReference type="EMBL" id="SCU91767.1"/>
    </source>
</evidence>
<gene>
    <name evidence="6" type="ORF">LAMI_0E07162G</name>
</gene>
<dbReference type="OrthoDB" id="10251136at2759"/>
<dbReference type="Gene3D" id="3.40.50.300">
    <property type="entry name" value="P-loop containing nucleotide triphosphate hydrolases"/>
    <property type="match status" value="1"/>
</dbReference>
<name>A0A1G4JMB3_9SACH</name>
<evidence type="ECO:0000259" key="5">
    <source>
        <dbReference type="SMART" id="SM00382"/>
    </source>
</evidence>
<dbReference type="CDD" id="cd19509">
    <property type="entry name" value="RecA-like_VPS4-like"/>
    <property type="match status" value="1"/>
</dbReference>
<feature type="domain" description="AAA+ ATPase" evidence="5">
    <location>
        <begin position="464"/>
        <end position="610"/>
    </location>
</feature>
<dbReference type="PANTHER" id="PTHR23074">
    <property type="entry name" value="AAA DOMAIN-CONTAINING"/>
    <property type="match status" value="1"/>
</dbReference>
<evidence type="ECO:0000256" key="4">
    <source>
        <dbReference type="SAM" id="MobiDB-lite"/>
    </source>
</evidence>
<feature type="compositionally biased region" description="Basic and acidic residues" evidence="4">
    <location>
        <begin position="143"/>
        <end position="186"/>
    </location>
</feature>
<dbReference type="AlphaFoldDB" id="A0A1G4JMB3"/>
<dbReference type="InterPro" id="IPR003959">
    <property type="entry name" value="ATPase_AAA_core"/>
</dbReference>
<dbReference type="EMBL" id="LT598465">
    <property type="protein sequence ID" value="SCU91767.1"/>
    <property type="molecule type" value="Genomic_DNA"/>
</dbReference>
<comment type="similarity">
    <text evidence="1">Belongs to the AAA ATPase family.</text>
</comment>
<dbReference type="STRING" id="1230905.A0A1G4JMB3"/>
<dbReference type="SUPFAM" id="SSF52540">
    <property type="entry name" value="P-loop containing nucleoside triphosphate hydrolases"/>
    <property type="match status" value="1"/>
</dbReference>
<dbReference type="InterPro" id="IPR003960">
    <property type="entry name" value="ATPase_AAA_CS"/>
</dbReference>
<dbReference type="Proteomes" id="UP000191024">
    <property type="component" value="Chromosome E"/>
</dbReference>
<keyword evidence="3" id="KW-0067">ATP-binding</keyword>
<feature type="compositionally biased region" description="Basic and acidic residues" evidence="4">
    <location>
        <begin position="235"/>
        <end position="263"/>
    </location>
</feature>
<feature type="compositionally biased region" description="Basic and acidic residues" evidence="4">
    <location>
        <begin position="299"/>
        <end position="308"/>
    </location>
</feature>
<evidence type="ECO:0000256" key="2">
    <source>
        <dbReference type="ARBA" id="ARBA00022741"/>
    </source>
</evidence>
<keyword evidence="7" id="KW-1185">Reference proteome</keyword>
<dbReference type="InterPro" id="IPR003593">
    <property type="entry name" value="AAA+_ATPase"/>
</dbReference>
<feature type="region of interest" description="Disordered" evidence="4">
    <location>
        <begin position="112"/>
        <end position="186"/>
    </location>
</feature>
<dbReference type="SMART" id="SM00382">
    <property type="entry name" value="AAA"/>
    <property type="match status" value="1"/>
</dbReference>
<dbReference type="InterPro" id="IPR041569">
    <property type="entry name" value="AAA_lid_3"/>
</dbReference>
<feature type="region of interest" description="Disordered" evidence="4">
    <location>
        <begin position="299"/>
        <end position="396"/>
    </location>
</feature>
<dbReference type="Gene3D" id="1.10.8.60">
    <property type="match status" value="1"/>
</dbReference>
<keyword evidence="2" id="KW-0547">Nucleotide-binding</keyword>
<evidence type="ECO:0000256" key="3">
    <source>
        <dbReference type="ARBA" id="ARBA00022840"/>
    </source>
</evidence>